<evidence type="ECO:0000256" key="3">
    <source>
        <dbReference type="ARBA" id="ARBA00023136"/>
    </source>
</evidence>
<evidence type="ECO:0000313" key="9">
    <source>
        <dbReference type="Proteomes" id="UP000757540"/>
    </source>
</evidence>
<keyword evidence="5" id="KW-0449">Lipoprotein</keyword>
<proteinExistence type="predicted"/>
<evidence type="ECO:0000256" key="1">
    <source>
        <dbReference type="ARBA" id="ARBA00022475"/>
    </source>
</evidence>
<evidence type="ECO:0000256" key="2">
    <source>
        <dbReference type="ARBA" id="ARBA00022729"/>
    </source>
</evidence>
<keyword evidence="9" id="KW-1185">Reference proteome</keyword>
<evidence type="ECO:0000256" key="4">
    <source>
        <dbReference type="ARBA" id="ARBA00023139"/>
    </source>
</evidence>
<evidence type="ECO:0000256" key="7">
    <source>
        <dbReference type="SAM" id="SignalP"/>
    </source>
</evidence>
<feature type="chain" id="PRO_5047386713" evidence="7">
    <location>
        <begin position="20"/>
        <end position="556"/>
    </location>
</feature>
<dbReference type="CDD" id="cd13583">
    <property type="entry name" value="PBP2_AlgQ_like_4"/>
    <property type="match status" value="1"/>
</dbReference>
<protein>
    <submittedName>
        <fullName evidence="8">Aldouronate transport system substrate-binding protein</fullName>
    </submittedName>
</protein>
<name>A0ABX1ZZQ3_9MICO</name>
<dbReference type="PANTHER" id="PTHR43649:SF33">
    <property type="entry name" value="POLYGALACTURONAN_RHAMNOGALACTURONAN-BINDING PROTEIN YTCQ"/>
    <property type="match status" value="1"/>
</dbReference>
<keyword evidence="2 7" id="KW-0732">Signal</keyword>
<feature type="compositionally biased region" description="Acidic residues" evidence="6">
    <location>
        <begin position="28"/>
        <end position="39"/>
    </location>
</feature>
<feature type="region of interest" description="Disordered" evidence="6">
    <location>
        <begin position="26"/>
        <end position="46"/>
    </location>
</feature>
<dbReference type="PROSITE" id="PS51257">
    <property type="entry name" value="PROKAR_LIPOPROTEIN"/>
    <property type="match status" value="1"/>
</dbReference>
<keyword evidence="4" id="KW-0564">Palmitate</keyword>
<dbReference type="Gene3D" id="3.40.190.10">
    <property type="entry name" value="Periplasmic binding protein-like II"/>
    <property type="match status" value="2"/>
</dbReference>
<reference evidence="8 9" key="1">
    <citation type="submission" date="2020-05" db="EMBL/GenBank/DDBJ databases">
        <title>Genomic Encyclopedia of Type Strains, Phase III (KMG-III): the genomes of soil and plant-associated and newly described type strains.</title>
        <authorList>
            <person name="Whitman W."/>
        </authorList>
    </citation>
    <scope>NUCLEOTIDE SEQUENCE [LARGE SCALE GENOMIC DNA]</scope>
    <source>
        <strain evidence="8 9">KCTC 19046</strain>
    </source>
</reference>
<evidence type="ECO:0000256" key="6">
    <source>
        <dbReference type="SAM" id="MobiDB-lite"/>
    </source>
</evidence>
<dbReference type="RefSeq" id="WP_246255961.1">
    <property type="nucleotide sequence ID" value="NZ_BAAAML010000002.1"/>
</dbReference>
<dbReference type="InterPro" id="IPR050490">
    <property type="entry name" value="Bact_solute-bd_prot1"/>
</dbReference>
<evidence type="ECO:0000256" key="5">
    <source>
        <dbReference type="ARBA" id="ARBA00023288"/>
    </source>
</evidence>
<comment type="caution">
    <text evidence="8">The sequence shown here is derived from an EMBL/GenBank/DDBJ whole genome shotgun (WGS) entry which is preliminary data.</text>
</comment>
<dbReference type="Pfam" id="PF13416">
    <property type="entry name" value="SBP_bac_8"/>
    <property type="match status" value="1"/>
</dbReference>
<keyword evidence="3" id="KW-0472">Membrane</keyword>
<dbReference type="PANTHER" id="PTHR43649">
    <property type="entry name" value="ARABINOSE-BINDING PROTEIN-RELATED"/>
    <property type="match status" value="1"/>
</dbReference>
<dbReference type="EMBL" id="JABEZU010000001">
    <property type="protein sequence ID" value="NOV96000.1"/>
    <property type="molecule type" value="Genomic_DNA"/>
</dbReference>
<feature type="signal peptide" evidence="7">
    <location>
        <begin position="1"/>
        <end position="19"/>
    </location>
</feature>
<evidence type="ECO:0000313" key="8">
    <source>
        <dbReference type="EMBL" id="NOV96000.1"/>
    </source>
</evidence>
<sequence>MNTNRMRTATAVVSATALALGLAACGSSDDDAGTGEESPDGGVAIGADQSVGAMEDFGVGTTFQATEPVTFSLMYRDHPNYEVTDDWSIFEHLEQDHGVTFSRTDIPLADWEQKRSLLIGSGEAADLMPVTYPGQETQFVSGGSLLPVSDYLEYLPNFRQKVEEWGLQEEIDNLRQDDDKYYMLPGIREIPDVQYSVVIRDDLWREAGITEDPQTWEEFAEDLQTVQDAHPELDYAFSDRWTDGQPLGALLNVMGPNFGAAGGWGYANTWYDEQADEFVFNGASDQYRAMLETVRGMVEAGVMDPEITQSDDQAEQKFISGRSAALSSNTQEITAHRTKFADAGVDAELRLLVIPGGPFGDNLAASRLSSGLMIASAAAEKPHFEALLQYIDWQYYSDEGIEFAQWGVEGETFDREADGTRTMKEDIGWNAINPDASEQLNADYGYSNGVFLLANGTTQDLLESVMSDEIKEWTRAVLERKETLPIAPAARLDELELEQTSLLDSQLNDAVQAATAAFITGQRSLDDWDAFAAEMEGLGASQIVETYNAAYARQSD</sequence>
<dbReference type="Proteomes" id="UP000757540">
    <property type="component" value="Unassembled WGS sequence"/>
</dbReference>
<keyword evidence="1" id="KW-1003">Cell membrane</keyword>
<dbReference type="InterPro" id="IPR006059">
    <property type="entry name" value="SBP"/>
</dbReference>
<organism evidence="8 9">
    <name type="scientific">Isoptericola halotolerans</name>
    <dbReference type="NCBI Taxonomy" id="300560"/>
    <lineage>
        <taxon>Bacteria</taxon>
        <taxon>Bacillati</taxon>
        <taxon>Actinomycetota</taxon>
        <taxon>Actinomycetes</taxon>
        <taxon>Micrococcales</taxon>
        <taxon>Promicromonosporaceae</taxon>
        <taxon>Isoptericola</taxon>
    </lineage>
</organism>
<gene>
    <name evidence="8" type="ORF">HDG69_000553</name>
</gene>
<accession>A0ABX1ZZQ3</accession>
<dbReference type="SUPFAM" id="SSF53850">
    <property type="entry name" value="Periplasmic binding protein-like II"/>
    <property type="match status" value="1"/>
</dbReference>